<evidence type="ECO:0000256" key="2">
    <source>
        <dbReference type="ARBA" id="ARBA00022741"/>
    </source>
</evidence>
<name>A6G7H1_9BACT</name>
<comment type="caution">
    <text evidence="10">The sequence shown here is derived from an EMBL/GenBank/DDBJ whole genome shotgun (WGS) entry which is preliminary data.</text>
</comment>
<dbReference type="SMART" id="SM00028">
    <property type="entry name" value="TPR"/>
    <property type="match status" value="5"/>
</dbReference>
<evidence type="ECO:0000313" key="10">
    <source>
        <dbReference type="EMBL" id="EDM78180.1"/>
    </source>
</evidence>
<evidence type="ECO:0000256" key="3">
    <source>
        <dbReference type="ARBA" id="ARBA00022777"/>
    </source>
</evidence>
<dbReference type="InterPro" id="IPR011009">
    <property type="entry name" value="Kinase-like_dom_sf"/>
</dbReference>
<reference evidence="10 11" key="1">
    <citation type="submission" date="2007-06" db="EMBL/GenBank/DDBJ databases">
        <authorList>
            <person name="Shimkets L."/>
            <person name="Ferriera S."/>
            <person name="Johnson J."/>
            <person name="Kravitz S."/>
            <person name="Beeson K."/>
            <person name="Sutton G."/>
            <person name="Rogers Y.-H."/>
            <person name="Friedman R."/>
            <person name="Frazier M."/>
            <person name="Venter J.C."/>
        </authorList>
    </citation>
    <scope>NUCLEOTIDE SEQUENCE [LARGE SCALE GENOMIC DNA]</scope>
    <source>
        <strain evidence="10 11">SIR-1</strain>
    </source>
</reference>
<evidence type="ECO:0000256" key="6">
    <source>
        <dbReference type="PROSITE-ProRule" id="PRU10141"/>
    </source>
</evidence>
<organism evidence="10 11">
    <name type="scientific">Plesiocystis pacifica SIR-1</name>
    <dbReference type="NCBI Taxonomy" id="391625"/>
    <lineage>
        <taxon>Bacteria</taxon>
        <taxon>Pseudomonadati</taxon>
        <taxon>Myxococcota</taxon>
        <taxon>Polyangia</taxon>
        <taxon>Nannocystales</taxon>
        <taxon>Nannocystaceae</taxon>
        <taxon>Plesiocystis</taxon>
    </lineage>
</organism>
<dbReference type="PROSITE" id="PS50011">
    <property type="entry name" value="PROTEIN_KINASE_DOM"/>
    <property type="match status" value="1"/>
</dbReference>
<protein>
    <submittedName>
        <fullName evidence="10">Serine/threonine kinase family protein</fullName>
    </submittedName>
</protein>
<evidence type="ECO:0000256" key="7">
    <source>
        <dbReference type="SAM" id="Coils"/>
    </source>
</evidence>
<dbReference type="SMART" id="SM00220">
    <property type="entry name" value="S_TKc"/>
    <property type="match status" value="1"/>
</dbReference>
<dbReference type="PROSITE" id="PS00107">
    <property type="entry name" value="PROTEIN_KINASE_ATP"/>
    <property type="match status" value="1"/>
</dbReference>
<dbReference type="PROSITE" id="PS00108">
    <property type="entry name" value="PROTEIN_KINASE_ST"/>
    <property type="match status" value="1"/>
</dbReference>
<dbReference type="InterPro" id="IPR017441">
    <property type="entry name" value="Protein_kinase_ATP_BS"/>
</dbReference>
<feature type="coiled-coil region" evidence="7">
    <location>
        <begin position="792"/>
        <end position="819"/>
    </location>
</feature>
<feature type="domain" description="Protein kinase" evidence="9">
    <location>
        <begin position="40"/>
        <end position="328"/>
    </location>
</feature>
<dbReference type="AlphaFoldDB" id="A6G7H1"/>
<dbReference type="GO" id="GO:0005524">
    <property type="term" value="F:ATP binding"/>
    <property type="evidence" value="ECO:0007669"/>
    <property type="project" value="UniProtKB-UniRule"/>
</dbReference>
<keyword evidence="3 10" id="KW-0418">Kinase</keyword>
<dbReference type="Gene3D" id="3.30.200.20">
    <property type="entry name" value="Phosphorylase Kinase, domain 1"/>
    <property type="match status" value="1"/>
</dbReference>
<evidence type="ECO:0000256" key="1">
    <source>
        <dbReference type="ARBA" id="ARBA00022679"/>
    </source>
</evidence>
<dbReference type="SUPFAM" id="SSF56112">
    <property type="entry name" value="Protein kinase-like (PK-like)"/>
    <property type="match status" value="1"/>
</dbReference>
<dbReference type="OrthoDB" id="9801841at2"/>
<keyword evidence="11" id="KW-1185">Reference proteome</keyword>
<dbReference type="PANTHER" id="PTHR43289:SF6">
    <property type="entry name" value="SERINE_THREONINE-PROTEIN KINASE NEKL-3"/>
    <property type="match status" value="1"/>
</dbReference>
<dbReference type="Pfam" id="PF13432">
    <property type="entry name" value="TPR_16"/>
    <property type="match status" value="1"/>
</dbReference>
<evidence type="ECO:0000256" key="8">
    <source>
        <dbReference type="SAM" id="MobiDB-lite"/>
    </source>
</evidence>
<gene>
    <name evidence="10" type="ORF">PPSIR1_00565</name>
</gene>
<feature type="binding site" evidence="6">
    <location>
        <position position="69"/>
    </location>
    <ligand>
        <name>ATP</name>
        <dbReference type="ChEBI" id="CHEBI:30616"/>
    </ligand>
</feature>
<accession>A6G7H1</accession>
<keyword evidence="7" id="KW-0175">Coiled coil</keyword>
<dbReference type="eggNOG" id="COG0515">
    <property type="taxonomic scope" value="Bacteria"/>
</dbReference>
<dbReference type="Proteomes" id="UP000005801">
    <property type="component" value="Unassembled WGS sequence"/>
</dbReference>
<feature type="compositionally biased region" description="Low complexity" evidence="8">
    <location>
        <begin position="903"/>
        <end position="914"/>
    </location>
</feature>
<evidence type="ECO:0000259" key="9">
    <source>
        <dbReference type="PROSITE" id="PS50011"/>
    </source>
</evidence>
<feature type="repeat" description="TPR" evidence="5">
    <location>
        <begin position="657"/>
        <end position="690"/>
    </location>
</feature>
<dbReference type="RefSeq" id="WP_006972666.1">
    <property type="nucleotide sequence ID" value="NZ_ABCS01000034.1"/>
</dbReference>
<evidence type="ECO:0000313" key="11">
    <source>
        <dbReference type="Proteomes" id="UP000005801"/>
    </source>
</evidence>
<keyword evidence="4 6" id="KW-0067">ATP-binding</keyword>
<evidence type="ECO:0000256" key="4">
    <source>
        <dbReference type="ARBA" id="ARBA00022840"/>
    </source>
</evidence>
<feature type="compositionally biased region" description="Polar residues" evidence="8">
    <location>
        <begin position="1"/>
        <end position="21"/>
    </location>
</feature>
<dbReference type="PANTHER" id="PTHR43289">
    <property type="entry name" value="MITOGEN-ACTIVATED PROTEIN KINASE KINASE KINASE 20-RELATED"/>
    <property type="match status" value="1"/>
</dbReference>
<dbReference type="PROSITE" id="PS50005">
    <property type="entry name" value="TPR"/>
    <property type="match status" value="2"/>
</dbReference>
<dbReference type="GO" id="GO:0004674">
    <property type="term" value="F:protein serine/threonine kinase activity"/>
    <property type="evidence" value="ECO:0007669"/>
    <property type="project" value="TreeGrafter"/>
</dbReference>
<keyword evidence="5" id="KW-0802">TPR repeat</keyword>
<dbReference type="Pfam" id="PF00069">
    <property type="entry name" value="Pkinase"/>
    <property type="match status" value="1"/>
</dbReference>
<dbReference type="Gene3D" id="1.25.40.10">
    <property type="entry name" value="Tetratricopeptide repeat domain"/>
    <property type="match status" value="1"/>
</dbReference>
<feature type="region of interest" description="Disordered" evidence="8">
    <location>
        <begin position="885"/>
        <end position="914"/>
    </location>
</feature>
<dbReference type="CDD" id="cd14014">
    <property type="entry name" value="STKc_PknB_like"/>
    <property type="match status" value="1"/>
</dbReference>
<dbReference type="Pfam" id="PF13424">
    <property type="entry name" value="TPR_12"/>
    <property type="match status" value="2"/>
</dbReference>
<proteinExistence type="predicted"/>
<dbReference type="Gene3D" id="1.10.510.10">
    <property type="entry name" value="Transferase(Phosphotransferase) domain 1"/>
    <property type="match status" value="1"/>
</dbReference>
<sequence length="914" mass="100152">MSSLETTVTIDSSTARGTQPTPGIIDGQSLPNVAGKLDKFSILRKIGAGGMGEVYAAYDDHLGRKVAIKLLHADLGIYNSRFTREAQGLARLNHPNVVQVYELGVFRGKLFIVMEFVAGVTLKHWIRAQRHTRPEILEVFIAAGRGLAAAHDANLVHRDFKPDNVMVGNDGRVRVMDFGLVHEDGESDDEPEFETSDHGERIELSRARSALNVELTTPGSLLGTPAYMAPEQHLGLATDARSDQFSFCVTLWEALYGSRPFKGDTLAEIVESVTKHQLAEPPRSADVPTWLRAVVERGLAHEPDERWPSMAELLAALEQDPTRRRRWLLTGVGSVALAALGVFANHLRVENKRETARSEIAAATEEREARCAAEAGTIDEVWNQRARETIRGALLATEHRSAESVWELTGPSLDEYAAAWATTRGEVCLTGALERELGSGARDLYRRAAMDLPEPPLPLSSEQAELARICLDERQVALTSLVTALESTQDAGGVLLALNAVAKLPSITDCVDPVVLASSVRLPSDPAIHSEVTKLRQRIVAIESHHSIGDNESARAEAEAVLADAQRVGFEPLTAEAHYWVGWLDLKLGNLERAAEHLEDALFLGGRSHEPVTLRAASSLVFLHTEHKRDYDAALRWGRLGQLFADLTEAHDGLAEAKLLSDIGTVYSKQQEQDQSIEYFTKALQIYESRLPPGHPDLALILNNLGMDHYQREDYDNALNYHRRALDLRQQSLPPGHSDIGVTRYNLGLVYERQKAHTLAVESYTAALDIWEAGYANQRGTIALIANSLGRAQLAAGSLDEAEKQLERALELRLAADANTLPRDRAETRYLLAQVRWKQDDREGARALALAAHGDFRGTKLERADPETRRIAEAIEVWLEARDLLPAEPAPATPGADAEDAEAAGSEAGSGDAG</sequence>
<evidence type="ECO:0000256" key="5">
    <source>
        <dbReference type="PROSITE-ProRule" id="PRU00339"/>
    </source>
</evidence>
<dbReference type="InterPro" id="IPR008271">
    <property type="entry name" value="Ser/Thr_kinase_AS"/>
</dbReference>
<feature type="region of interest" description="Disordered" evidence="8">
    <location>
        <begin position="1"/>
        <end position="25"/>
    </location>
</feature>
<keyword evidence="1" id="KW-0808">Transferase</keyword>
<dbReference type="InterPro" id="IPR019734">
    <property type="entry name" value="TPR_rpt"/>
</dbReference>
<dbReference type="STRING" id="391625.PPSIR1_00565"/>
<dbReference type="InterPro" id="IPR000719">
    <property type="entry name" value="Prot_kinase_dom"/>
</dbReference>
<dbReference type="EMBL" id="ABCS01000034">
    <property type="protein sequence ID" value="EDM78180.1"/>
    <property type="molecule type" value="Genomic_DNA"/>
</dbReference>
<dbReference type="InterPro" id="IPR011990">
    <property type="entry name" value="TPR-like_helical_dom_sf"/>
</dbReference>
<feature type="repeat" description="TPR" evidence="5">
    <location>
        <begin position="699"/>
        <end position="732"/>
    </location>
</feature>
<dbReference type="SUPFAM" id="SSF48452">
    <property type="entry name" value="TPR-like"/>
    <property type="match status" value="3"/>
</dbReference>
<keyword evidence="2 6" id="KW-0547">Nucleotide-binding</keyword>